<proteinExistence type="predicted"/>
<dbReference type="SMART" id="SM00220">
    <property type="entry name" value="S_TKc"/>
    <property type="match status" value="1"/>
</dbReference>
<dbReference type="Pfam" id="PF07714">
    <property type="entry name" value="PK_Tyr_Ser-Thr"/>
    <property type="match status" value="1"/>
</dbReference>
<name>A0A8H3CR64_9AGAM</name>
<dbReference type="EMBL" id="CAJMWT010004803">
    <property type="protein sequence ID" value="CAE6496443.1"/>
    <property type="molecule type" value="Genomic_DNA"/>
</dbReference>
<dbReference type="InterPro" id="IPR008271">
    <property type="entry name" value="Ser/Thr_kinase_AS"/>
</dbReference>
<dbReference type="PANTHER" id="PTHR44329">
    <property type="entry name" value="SERINE/THREONINE-PROTEIN KINASE TNNI3K-RELATED"/>
    <property type="match status" value="1"/>
</dbReference>
<dbReference type="GO" id="GO:0005524">
    <property type="term" value="F:ATP binding"/>
    <property type="evidence" value="ECO:0007669"/>
    <property type="project" value="InterPro"/>
</dbReference>
<feature type="domain" description="Protein kinase" evidence="1">
    <location>
        <begin position="51"/>
        <end position="310"/>
    </location>
</feature>
<dbReference type="PROSITE" id="PS00108">
    <property type="entry name" value="PROTEIN_KINASE_ST"/>
    <property type="match status" value="1"/>
</dbReference>
<evidence type="ECO:0000313" key="3">
    <source>
        <dbReference type="Proteomes" id="UP000663843"/>
    </source>
</evidence>
<dbReference type="SUPFAM" id="SSF56112">
    <property type="entry name" value="Protein kinase-like (PK-like)"/>
    <property type="match status" value="1"/>
</dbReference>
<dbReference type="GO" id="GO:0004674">
    <property type="term" value="F:protein serine/threonine kinase activity"/>
    <property type="evidence" value="ECO:0007669"/>
    <property type="project" value="TreeGrafter"/>
</dbReference>
<accession>A0A8H3CR64</accession>
<gene>
    <name evidence="2" type="ORF">RDB_LOCUS134942</name>
</gene>
<dbReference type="InterPro" id="IPR001245">
    <property type="entry name" value="Ser-Thr/Tyr_kinase_cat_dom"/>
</dbReference>
<dbReference type="InterPro" id="IPR000719">
    <property type="entry name" value="Prot_kinase_dom"/>
</dbReference>
<evidence type="ECO:0000259" key="1">
    <source>
        <dbReference type="PROSITE" id="PS50011"/>
    </source>
</evidence>
<dbReference type="Gene3D" id="1.10.510.10">
    <property type="entry name" value="Transferase(Phosphotransferase) domain 1"/>
    <property type="match status" value="1"/>
</dbReference>
<sequence length="712" mass="80650">MESGMAQNSPDIGTHGSSTGSVISSLMTTAEILPLLGLRGCEDITARLDMSKVGPAICNGGFGDVHCGALQNGDQVAIKCLRMFGVNDGDGEQTKLAAHELYVWSKCRHRNILKLHGVANYNNRISMVSPWMANGDLTRYLSNYPEADRYDLCSQVADAVAYLKDKNMVHGDIKGANVLISEDHVPKLTDFGSSALSTYTLSFTAGNGSQPAISLRWTAPEIFIEGKTHTFESDVYALGMTILEAFTGSVPYANLHDRAVMGRLMQKIPPERPQQRIGGEFMDALWIIITSSWDIVPQNRPKAERIRNFLMAIMKAKKFLSRIEIVREEVKSRLWLRAATRQPPLHTSNLTGNLDFQADVMALERDVAFIRHYFDDIYMVLENLEPRNLDRGRSLALSSIMLVKTVVAEAIFSSWSAPTPEYKEWEDIRKEYSHLLLESRRLVTTVAARTEIDFRTNVIPLLQDSTGSLAEKRRKLEKFIAQEMKETDTSAKEISDRFRRIPKRLRGFGISLVHTGYCTKLESGREKITSEMQHLNKKIECIMKFQPMVELEIFLDELYKNISIEGDATGDRIIVAIGKSLADWQEIEFFDKKITRAMRLHDTLTIEAKEEPDSKEMDLVRLENGILSLEQLMPYLEFANSSLLHICRRMELIAKIWAVVRTDSTHLPEYLDRTQLESEEAEFRRLILGRTLVSLCENLESILYCYANAVSE</sequence>
<evidence type="ECO:0000313" key="2">
    <source>
        <dbReference type="EMBL" id="CAE6496443.1"/>
    </source>
</evidence>
<dbReference type="AlphaFoldDB" id="A0A8H3CR64"/>
<dbReference type="PROSITE" id="PS50011">
    <property type="entry name" value="PROTEIN_KINASE_DOM"/>
    <property type="match status" value="1"/>
</dbReference>
<dbReference type="InterPro" id="IPR051681">
    <property type="entry name" value="Ser/Thr_Kinases-Pseudokinases"/>
</dbReference>
<dbReference type="InterPro" id="IPR011009">
    <property type="entry name" value="Kinase-like_dom_sf"/>
</dbReference>
<dbReference type="Proteomes" id="UP000663843">
    <property type="component" value="Unassembled WGS sequence"/>
</dbReference>
<dbReference type="PANTHER" id="PTHR44329:SF214">
    <property type="entry name" value="PROTEIN KINASE DOMAIN-CONTAINING PROTEIN"/>
    <property type="match status" value="1"/>
</dbReference>
<organism evidence="2 3">
    <name type="scientific">Rhizoctonia solani</name>
    <dbReference type="NCBI Taxonomy" id="456999"/>
    <lineage>
        <taxon>Eukaryota</taxon>
        <taxon>Fungi</taxon>
        <taxon>Dikarya</taxon>
        <taxon>Basidiomycota</taxon>
        <taxon>Agaricomycotina</taxon>
        <taxon>Agaricomycetes</taxon>
        <taxon>Cantharellales</taxon>
        <taxon>Ceratobasidiaceae</taxon>
        <taxon>Rhizoctonia</taxon>
    </lineage>
</organism>
<comment type="caution">
    <text evidence="2">The sequence shown here is derived from an EMBL/GenBank/DDBJ whole genome shotgun (WGS) entry which is preliminary data.</text>
</comment>
<protein>
    <recommendedName>
        <fullName evidence="1">Protein kinase domain-containing protein</fullName>
    </recommendedName>
</protein>
<reference evidence="2" key="1">
    <citation type="submission" date="2021-01" db="EMBL/GenBank/DDBJ databases">
        <authorList>
            <person name="Kaushik A."/>
        </authorList>
    </citation>
    <scope>NUCLEOTIDE SEQUENCE</scope>
    <source>
        <strain evidence="2">AG2-2IIIB</strain>
    </source>
</reference>